<protein>
    <recommendedName>
        <fullName evidence="3">Zinc-ribbon domain-containing protein</fullName>
    </recommendedName>
</protein>
<evidence type="ECO:0000256" key="1">
    <source>
        <dbReference type="SAM" id="MobiDB-lite"/>
    </source>
</evidence>
<dbReference type="InterPro" id="IPR038587">
    <property type="entry name" value="Ribosomal_eL40_sf"/>
</dbReference>
<accession>A0A1E7XA22</accession>
<dbReference type="InterPro" id="IPR026870">
    <property type="entry name" value="Zinc_ribbon_dom"/>
</dbReference>
<feature type="region of interest" description="Disordered" evidence="1">
    <location>
        <begin position="29"/>
        <end position="57"/>
    </location>
</feature>
<dbReference type="Proteomes" id="UP000177010">
    <property type="component" value="Unassembled WGS sequence"/>
</dbReference>
<organism evidence="4 5">
    <name type="scientific">Lentilactobacillus sunkii</name>
    <dbReference type="NCBI Taxonomy" id="481719"/>
    <lineage>
        <taxon>Bacteria</taxon>
        <taxon>Bacillati</taxon>
        <taxon>Bacillota</taxon>
        <taxon>Bacilli</taxon>
        <taxon>Lactobacillales</taxon>
        <taxon>Lactobacillaceae</taxon>
        <taxon>Lentilactobacillus</taxon>
    </lineage>
</organism>
<keyword evidence="2" id="KW-0472">Membrane</keyword>
<evidence type="ECO:0000256" key="2">
    <source>
        <dbReference type="SAM" id="Phobius"/>
    </source>
</evidence>
<evidence type="ECO:0000259" key="3">
    <source>
        <dbReference type="Pfam" id="PF13240"/>
    </source>
</evidence>
<sequence>MDNETKFCTKCGRRIPINAEFCSFCGTKQPQAKPVTGSGSTSEGTANSTETPVQTSPKPSIIVEHTAWFKTPLGIGGIVVAVLIIVFGIGKVYSYNNPDTDSIASSMQSNITSDDDFGSATVHYSDSSQTFDIDIPESSTAMTNLDNGYPSIWNSLVKQLKTKSANLDNDYTSDYSYIQVMSPYNKKRVYLQIDHGNVKYNIADDLN</sequence>
<gene>
    <name evidence="4" type="ORF">LASUN_22640</name>
</gene>
<comment type="caution">
    <text evidence="4">The sequence shown here is derived from an EMBL/GenBank/DDBJ whole genome shotgun (WGS) entry which is preliminary data.</text>
</comment>
<keyword evidence="2" id="KW-1133">Transmembrane helix</keyword>
<evidence type="ECO:0000313" key="5">
    <source>
        <dbReference type="Proteomes" id="UP000177010"/>
    </source>
</evidence>
<name>A0A1E7XA22_9LACO</name>
<dbReference type="STRING" id="481719.LASUN_22640"/>
<dbReference type="RefSeq" id="WP_070368484.1">
    <property type="nucleotide sequence ID" value="NZ_JAZHVW010000007.1"/>
</dbReference>
<proteinExistence type="predicted"/>
<keyword evidence="2" id="KW-0812">Transmembrane</keyword>
<feature type="domain" description="Zinc-ribbon" evidence="3">
    <location>
        <begin position="7"/>
        <end position="28"/>
    </location>
</feature>
<feature type="compositionally biased region" description="Polar residues" evidence="1">
    <location>
        <begin position="37"/>
        <end position="57"/>
    </location>
</feature>
<dbReference type="Pfam" id="PF13240">
    <property type="entry name" value="Zn_Ribbon_1"/>
    <property type="match status" value="1"/>
</dbReference>
<feature type="transmembrane region" description="Helical" evidence="2">
    <location>
        <begin position="73"/>
        <end position="93"/>
    </location>
</feature>
<dbReference type="EMBL" id="MIQE01000024">
    <property type="protein sequence ID" value="OFA09782.1"/>
    <property type="molecule type" value="Genomic_DNA"/>
</dbReference>
<evidence type="ECO:0000313" key="4">
    <source>
        <dbReference type="EMBL" id="OFA09782.1"/>
    </source>
</evidence>
<dbReference type="AlphaFoldDB" id="A0A1E7XA22"/>
<dbReference type="Gene3D" id="4.10.1060.50">
    <property type="match status" value="1"/>
</dbReference>
<reference evidence="4 5" key="1">
    <citation type="submission" date="2016-09" db="EMBL/GenBank/DDBJ databases">
        <title>Genome Sequence of Lactobacillus sunkii Strain CG01.</title>
        <authorList>
            <person name="Poehlein A."/>
            <person name="Gabris C."/>
            <person name="Bengelsdorf F.R."/>
            <person name="Duerre P."/>
            <person name="Daniel R."/>
        </authorList>
    </citation>
    <scope>NUCLEOTIDE SEQUENCE [LARGE SCALE GENOMIC DNA]</scope>
    <source>
        <strain evidence="4 5">CG_D</strain>
    </source>
</reference>